<name>A0ABU4YMS3_9HYPH</name>
<reference evidence="1 2" key="1">
    <citation type="submission" date="2023-08" db="EMBL/GenBank/DDBJ databases">
        <title>Implementing the SeqCode for naming new Mesorhizobium species isolated from Vachellia karroo root nodules.</title>
        <authorList>
            <person name="Van Lill M."/>
        </authorList>
    </citation>
    <scope>NUCLEOTIDE SEQUENCE [LARGE SCALE GENOMIC DNA]</scope>
    <source>
        <strain evidence="1 2">VK2B</strain>
    </source>
</reference>
<organism evidence="1 2">
    <name type="scientific">Mesorhizobium humile</name>
    <dbReference type="NCBI Taxonomy" id="3072313"/>
    <lineage>
        <taxon>Bacteria</taxon>
        <taxon>Pseudomonadati</taxon>
        <taxon>Pseudomonadota</taxon>
        <taxon>Alphaproteobacteria</taxon>
        <taxon>Hyphomicrobiales</taxon>
        <taxon>Phyllobacteriaceae</taxon>
        <taxon>Mesorhizobium</taxon>
    </lineage>
</organism>
<evidence type="ECO:0000313" key="2">
    <source>
        <dbReference type="Proteomes" id="UP001280156"/>
    </source>
</evidence>
<dbReference type="InterPro" id="IPR009706">
    <property type="entry name" value="DUF1287"/>
</dbReference>
<comment type="caution">
    <text evidence="1">The sequence shown here is derived from an EMBL/GenBank/DDBJ whole genome shotgun (WGS) entry which is preliminary data.</text>
</comment>
<evidence type="ECO:0000313" key="1">
    <source>
        <dbReference type="EMBL" id="MDX8487224.1"/>
    </source>
</evidence>
<dbReference type="EMBL" id="JAVIIV010000012">
    <property type="protein sequence ID" value="MDX8487224.1"/>
    <property type="molecule type" value="Genomic_DNA"/>
</dbReference>
<dbReference type="Proteomes" id="UP001280156">
    <property type="component" value="Unassembled WGS sequence"/>
</dbReference>
<protein>
    <submittedName>
        <fullName evidence="1">DUF1287 domain-containing protein</fullName>
    </submittedName>
</protein>
<proteinExistence type="predicted"/>
<accession>A0ABU4YMS3</accession>
<gene>
    <name evidence="1" type="ORF">RFM52_18625</name>
</gene>
<dbReference type="PIRSF" id="PIRSF011444">
    <property type="entry name" value="DUF1287"/>
    <property type="match status" value="1"/>
</dbReference>
<dbReference type="Pfam" id="PF06940">
    <property type="entry name" value="DUF1287"/>
    <property type="match status" value="1"/>
</dbReference>
<sequence length="209" mass="23199">MTRRSALQLGLLFLAVPDAVARKATPAMAKSATPDWTFRLVDAARGQIGVTTLYDPTYTRIPYPGGDVAQDRGVCTDVVIRAYRHAFRLDLQKLVHEDMLANFAAYPKAWGLKSTDPNIDHRRVPNLAVFFERRGASLAVSDDSADYQPGDLVTQMLPGNLTHIAIVSTNRSVEAPERPLVIHNIGQGAREEDTLFVFRRTGHFRFAPI</sequence>
<keyword evidence="2" id="KW-1185">Reference proteome</keyword>